<evidence type="ECO:0000313" key="1">
    <source>
        <dbReference type="EMBL" id="MBD1259508.1"/>
    </source>
</evidence>
<keyword evidence="4" id="KW-1185">Reference proteome</keyword>
<dbReference type="EMBL" id="JACWLN010000001">
    <property type="protein sequence ID" value="MBD1259508.1"/>
    <property type="molecule type" value="Genomic_DNA"/>
</dbReference>
<proteinExistence type="predicted"/>
<sequence>MKRIGTYLWVVFATLLIVSCVEEQDFNQYDDLSVTPTYEASVLYLEVPERSINQLTGTNVYSRDFNFDAFSEDVFSKRVIEGVLTYEVENTTSKPLEVEIRFLDEAGTVLDTEQFVLGPEPTAVLINETYYGPYGEDINIIKNTSSIFVTATNLGDTSSTSSQENPMVTLKSSAKFKVRIKE</sequence>
<comment type="caution">
    <text evidence="2">The sequence shown here is derived from an EMBL/GenBank/DDBJ whole genome shotgun (WGS) entry which is preliminary data.</text>
</comment>
<dbReference type="PROSITE" id="PS51257">
    <property type="entry name" value="PROKAR_LIPOPROTEIN"/>
    <property type="match status" value="1"/>
</dbReference>
<organism evidence="2 3">
    <name type="scientific">Maribacter polysiphoniae</name>
    <dbReference type="NCBI Taxonomy" id="429344"/>
    <lineage>
        <taxon>Bacteria</taxon>
        <taxon>Pseudomonadati</taxon>
        <taxon>Bacteroidota</taxon>
        <taxon>Flavobacteriia</taxon>
        <taxon>Flavobacteriales</taxon>
        <taxon>Flavobacteriaceae</taxon>
        <taxon>Maribacter</taxon>
    </lineage>
</organism>
<evidence type="ECO:0000313" key="3">
    <source>
        <dbReference type="Proteomes" id="UP000245667"/>
    </source>
</evidence>
<evidence type="ECO:0000313" key="4">
    <source>
        <dbReference type="Proteomes" id="UP000651837"/>
    </source>
</evidence>
<protein>
    <submittedName>
        <fullName evidence="2">Uncharacterized protein</fullName>
    </submittedName>
</protein>
<gene>
    <name evidence="1" type="ORF">HZY62_02825</name>
    <name evidence="2" type="ORF">LX92_01442</name>
</gene>
<dbReference type="RefSeq" id="WP_109649582.1">
    <property type="nucleotide sequence ID" value="NZ_JACWLN010000001.1"/>
</dbReference>
<reference evidence="1 4" key="2">
    <citation type="submission" date="2020-07" db="EMBL/GenBank/DDBJ databases">
        <title>The draft genome sequence of Maribacter polysiphoniae KCTC 22021.</title>
        <authorList>
            <person name="Mu L."/>
        </authorList>
    </citation>
    <scope>NUCLEOTIDE SEQUENCE [LARGE SCALE GENOMIC DNA]</scope>
    <source>
        <strain evidence="1 4">KCTC 22021</strain>
    </source>
</reference>
<accession>A0A316E8L6</accession>
<dbReference type="OrthoDB" id="1448832at2"/>
<dbReference type="Proteomes" id="UP000245667">
    <property type="component" value="Unassembled WGS sequence"/>
</dbReference>
<evidence type="ECO:0000313" key="2">
    <source>
        <dbReference type="EMBL" id="PWK25073.1"/>
    </source>
</evidence>
<dbReference type="EMBL" id="QGGQ01000002">
    <property type="protein sequence ID" value="PWK25073.1"/>
    <property type="molecule type" value="Genomic_DNA"/>
</dbReference>
<dbReference type="Proteomes" id="UP000651837">
    <property type="component" value="Unassembled WGS sequence"/>
</dbReference>
<name>A0A316E8L6_9FLAO</name>
<dbReference type="AlphaFoldDB" id="A0A316E8L6"/>
<reference evidence="2 3" key="1">
    <citation type="submission" date="2018-05" db="EMBL/GenBank/DDBJ databases">
        <title>Genomic Encyclopedia of Archaeal and Bacterial Type Strains, Phase II (KMG-II): from individual species to whole genera.</title>
        <authorList>
            <person name="Goeker M."/>
        </authorList>
    </citation>
    <scope>NUCLEOTIDE SEQUENCE [LARGE SCALE GENOMIC DNA]</scope>
    <source>
        <strain evidence="2 3">DSM 23514</strain>
    </source>
</reference>